<keyword evidence="2" id="KW-1185">Reference proteome</keyword>
<dbReference type="SUPFAM" id="SSF53163">
    <property type="entry name" value="HybD-like"/>
    <property type="match status" value="1"/>
</dbReference>
<accession>A0A0A7FRT5</accession>
<dbReference type="eggNOG" id="ENOG50313RY">
    <property type="taxonomic scope" value="Bacteria"/>
</dbReference>
<evidence type="ECO:0000313" key="1">
    <source>
        <dbReference type="EMBL" id="AIY82324.1"/>
    </source>
</evidence>
<dbReference type="InterPro" id="IPR009665">
    <property type="entry name" value="YyaC"/>
</dbReference>
<dbReference type="Proteomes" id="UP000030635">
    <property type="component" value="Chromosome"/>
</dbReference>
<protein>
    <submittedName>
        <fullName evidence="1">Putative sporulation protein YyaC</fullName>
    </submittedName>
</protein>
<dbReference type="KEGG" id="cbv:U729_1637"/>
<dbReference type="RefSeq" id="WP_039313502.1">
    <property type="nucleotide sequence ID" value="NZ_CP006905.1"/>
</dbReference>
<organism evidence="1 2">
    <name type="scientific">Clostridium baratii str. Sullivan</name>
    <dbReference type="NCBI Taxonomy" id="1415775"/>
    <lineage>
        <taxon>Bacteria</taxon>
        <taxon>Bacillati</taxon>
        <taxon>Bacillota</taxon>
        <taxon>Clostridia</taxon>
        <taxon>Eubacteriales</taxon>
        <taxon>Clostridiaceae</taxon>
        <taxon>Clostridium</taxon>
    </lineage>
</organism>
<dbReference type="AlphaFoldDB" id="A0A0A7FRT5"/>
<proteinExistence type="predicted"/>
<gene>
    <name evidence="1" type="primary">yyaC</name>
    <name evidence="1" type="ORF">U729_1637</name>
</gene>
<name>A0A0A7FRT5_9CLOT</name>
<dbReference type="HOGENOM" id="CLU_104063_0_0_9"/>
<dbReference type="GeneID" id="60852137"/>
<evidence type="ECO:0000313" key="2">
    <source>
        <dbReference type="Proteomes" id="UP000030635"/>
    </source>
</evidence>
<dbReference type="InterPro" id="IPR023430">
    <property type="entry name" value="Pept_HybD-like_dom_sf"/>
</dbReference>
<dbReference type="OrthoDB" id="9815953at2"/>
<dbReference type="Pfam" id="PF06866">
    <property type="entry name" value="DUF1256"/>
    <property type="match status" value="1"/>
</dbReference>
<dbReference type="STRING" id="1561.NPD11_1380"/>
<dbReference type="NCBIfam" id="TIGR02841">
    <property type="entry name" value="spore_YyaC"/>
    <property type="match status" value="1"/>
</dbReference>
<dbReference type="EMBL" id="CP006905">
    <property type="protein sequence ID" value="AIY82324.1"/>
    <property type="molecule type" value="Genomic_DNA"/>
</dbReference>
<sequence>MEIKIHHTSPLAYYDISQSIKNCFSKDTIIVCIGTDKCIGDCLGPLVGSILKDSLFPIPVYGSIDAPIHALNIDKKLSEITKAHPNAYIIGIDACLGAESSIGEIHIRNFAIRPGKGVGKSLPDVGSKSIVGIIDSNENPELFYTRSIRLSLVLSMAKVIAKGIIHGYYEYKNANKLPLKSD</sequence>
<reference evidence="1 2" key="1">
    <citation type="journal article" date="2015" name="Infect. Genet. Evol.">
        <title>Genomic sequences of six botulinum neurotoxin-producing strains representing three clostridial species illustrate the mobility and diversity of botulinum neurotoxin genes.</title>
        <authorList>
            <person name="Smith T.J."/>
            <person name="Hill K.K."/>
            <person name="Xie G."/>
            <person name="Foley B.T."/>
            <person name="Williamson C.H."/>
            <person name="Foster J.T."/>
            <person name="Johnson S.L."/>
            <person name="Chertkov O."/>
            <person name="Teshima H."/>
            <person name="Gibbons H.S."/>
            <person name="Johnsky L.A."/>
            <person name="Karavis M.A."/>
            <person name="Smith L.A."/>
        </authorList>
    </citation>
    <scope>NUCLEOTIDE SEQUENCE [LARGE SCALE GENOMIC DNA]</scope>
    <source>
        <strain evidence="1">Sullivan</strain>
    </source>
</reference>